<dbReference type="Proteomes" id="UP001519460">
    <property type="component" value="Unassembled WGS sequence"/>
</dbReference>
<keyword evidence="1" id="KW-1133">Transmembrane helix</keyword>
<gene>
    <name evidence="2" type="ORF">BaRGS_00012510</name>
</gene>
<dbReference type="EMBL" id="JACVVK020000068">
    <property type="protein sequence ID" value="KAK7496345.1"/>
    <property type="molecule type" value="Genomic_DNA"/>
</dbReference>
<keyword evidence="3" id="KW-1185">Reference proteome</keyword>
<comment type="caution">
    <text evidence="2">The sequence shown here is derived from an EMBL/GenBank/DDBJ whole genome shotgun (WGS) entry which is preliminary data.</text>
</comment>
<sequence>MVMVVVTSGVRDFLLTVEGFIAPYLYAACRLVFGTLYPAYASYKAVRTKNVKEYKSVVKTRSGLLALAVSLFSFGVRQGVPLNGIALPGKVGGKNMATLSVYRESGSDPAERERTQWSTECVYTKAGPLYFVPSLTASCQEKRRAKILLYDQPTAKHLILSREPSRLLTTGKGPNRGVLQLVH</sequence>
<accession>A0ABD0LAT8</accession>
<keyword evidence="1" id="KW-0472">Membrane</keyword>
<feature type="transmembrane region" description="Helical" evidence="1">
    <location>
        <begin position="62"/>
        <end position="80"/>
    </location>
</feature>
<keyword evidence="1" id="KW-0812">Transmembrane</keyword>
<dbReference type="AlphaFoldDB" id="A0ABD0LAT8"/>
<evidence type="ECO:0000313" key="2">
    <source>
        <dbReference type="EMBL" id="KAK7496345.1"/>
    </source>
</evidence>
<feature type="transmembrane region" description="Helical" evidence="1">
    <location>
        <begin position="20"/>
        <end position="41"/>
    </location>
</feature>
<reference evidence="2 3" key="1">
    <citation type="journal article" date="2023" name="Sci. Data">
        <title>Genome assembly of the Korean intertidal mud-creeper Batillaria attramentaria.</title>
        <authorList>
            <person name="Patra A.K."/>
            <person name="Ho P.T."/>
            <person name="Jun S."/>
            <person name="Lee S.J."/>
            <person name="Kim Y."/>
            <person name="Won Y.J."/>
        </authorList>
    </citation>
    <scope>NUCLEOTIDE SEQUENCE [LARGE SCALE GENOMIC DNA]</scope>
    <source>
        <strain evidence="2">Wonlab-2016</strain>
    </source>
</reference>
<evidence type="ECO:0000313" key="3">
    <source>
        <dbReference type="Proteomes" id="UP001519460"/>
    </source>
</evidence>
<evidence type="ECO:0000256" key="1">
    <source>
        <dbReference type="SAM" id="Phobius"/>
    </source>
</evidence>
<proteinExistence type="predicted"/>
<name>A0ABD0LAT8_9CAEN</name>
<organism evidence="2 3">
    <name type="scientific">Batillaria attramentaria</name>
    <dbReference type="NCBI Taxonomy" id="370345"/>
    <lineage>
        <taxon>Eukaryota</taxon>
        <taxon>Metazoa</taxon>
        <taxon>Spiralia</taxon>
        <taxon>Lophotrochozoa</taxon>
        <taxon>Mollusca</taxon>
        <taxon>Gastropoda</taxon>
        <taxon>Caenogastropoda</taxon>
        <taxon>Sorbeoconcha</taxon>
        <taxon>Cerithioidea</taxon>
        <taxon>Batillariidae</taxon>
        <taxon>Batillaria</taxon>
    </lineage>
</organism>
<protein>
    <submittedName>
        <fullName evidence="2">Uncharacterized protein</fullName>
    </submittedName>
</protein>